<evidence type="ECO:0000259" key="6">
    <source>
        <dbReference type="SMART" id="SM00739"/>
    </source>
</evidence>
<organism evidence="7 8">
    <name type="scientific">Candidatus Woesebacteria bacterium RIFCSPHIGHO2_01_FULL_40_22</name>
    <dbReference type="NCBI Taxonomy" id="1802499"/>
    <lineage>
        <taxon>Bacteria</taxon>
        <taxon>Candidatus Woeseibacteriota</taxon>
    </lineage>
</organism>
<dbReference type="Pfam" id="PF17136">
    <property type="entry name" value="ribosomal_L24"/>
    <property type="match status" value="1"/>
</dbReference>
<dbReference type="InterPro" id="IPR057264">
    <property type="entry name" value="Ribosomal_uL24_C"/>
</dbReference>
<dbReference type="AlphaFoldDB" id="A0A1F7YKN5"/>
<comment type="subunit">
    <text evidence="5">Part of the 50S ribosomal subunit.</text>
</comment>
<dbReference type="GO" id="GO:0006412">
    <property type="term" value="P:translation"/>
    <property type="evidence" value="ECO:0007669"/>
    <property type="project" value="UniProtKB-UniRule"/>
</dbReference>
<evidence type="ECO:0000256" key="3">
    <source>
        <dbReference type="ARBA" id="ARBA00023274"/>
    </source>
</evidence>
<gene>
    <name evidence="5" type="primary">rplX</name>
    <name evidence="7" type="ORF">A2628_05455</name>
</gene>
<accession>A0A1F7YKN5</accession>
<feature type="domain" description="KOW" evidence="6">
    <location>
        <begin position="5"/>
        <end position="32"/>
    </location>
</feature>
<dbReference type="SMART" id="SM00739">
    <property type="entry name" value="KOW"/>
    <property type="match status" value="1"/>
</dbReference>
<sequence length="106" mass="11890">MNMLKFKVGDTVKITAGKDKGREGKIEKLSPTSFTAIIPGINEYKKHIKGRDGQKGGIFSIPRSMPFSKIAIICPKCKKVTRIGFKFVGDEKVRFCRKCKKEISPK</sequence>
<keyword evidence="2 5" id="KW-0689">Ribosomal protein</keyword>
<dbReference type="InterPro" id="IPR041988">
    <property type="entry name" value="Ribosomal_uL24_KOW"/>
</dbReference>
<dbReference type="CDD" id="cd06089">
    <property type="entry name" value="KOW_RPL26"/>
    <property type="match status" value="1"/>
</dbReference>
<dbReference type="InterPro" id="IPR005824">
    <property type="entry name" value="KOW"/>
</dbReference>
<evidence type="ECO:0000256" key="5">
    <source>
        <dbReference type="HAMAP-Rule" id="MF_01326"/>
    </source>
</evidence>
<evidence type="ECO:0000256" key="4">
    <source>
        <dbReference type="ARBA" id="ARBA00035206"/>
    </source>
</evidence>
<comment type="similarity">
    <text evidence="1 5">Belongs to the universal ribosomal protein uL24 family.</text>
</comment>
<dbReference type="GO" id="GO:0005840">
    <property type="term" value="C:ribosome"/>
    <property type="evidence" value="ECO:0007669"/>
    <property type="project" value="UniProtKB-KW"/>
</dbReference>
<dbReference type="Gene3D" id="2.30.30.30">
    <property type="match status" value="1"/>
</dbReference>
<dbReference type="GO" id="GO:0003735">
    <property type="term" value="F:structural constituent of ribosome"/>
    <property type="evidence" value="ECO:0007669"/>
    <property type="project" value="InterPro"/>
</dbReference>
<reference evidence="7 8" key="1">
    <citation type="journal article" date="2016" name="Nat. Commun.">
        <title>Thousands of microbial genomes shed light on interconnected biogeochemical processes in an aquifer system.</title>
        <authorList>
            <person name="Anantharaman K."/>
            <person name="Brown C.T."/>
            <person name="Hug L.A."/>
            <person name="Sharon I."/>
            <person name="Castelle C.J."/>
            <person name="Probst A.J."/>
            <person name="Thomas B.C."/>
            <person name="Singh A."/>
            <person name="Wilkins M.J."/>
            <person name="Karaoz U."/>
            <person name="Brodie E.L."/>
            <person name="Williams K.H."/>
            <person name="Hubbard S.S."/>
            <person name="Banfield J.F."/>
        </authorList>
    </citation>
    <scope>NUCLEOTIDE SEQUENCE [LARGE SCALE GENOMIC DNA]</scope>
</reference>
<comment type="function">
    <text evidence="5">One of two assembly initiator proteins, it binds directly to the 5'-end of the 23S rRNA, where it nucleates assembly of the 50S subunit.</text>
</comment>
<dbReference type="InterPro" id="IPR003256">
    <property type="entry name" value="Ribosomal_uL24"/>
</dbReference>
<dbReference type="InterPro" id="IPR008991">
    <property type="entry name" value="Translation_prot_SH3-like_sf"/>
</dbReference>
<dbReference type="PANTHER" id="PTHR12903">
    <property type="entry name" value="MITOCHONDRIAL RIBOSOMAL PROTEIN L24"/>
    <property type="match status" value="1"/>
</dbReference>
<protein>
    <recommendedName>
        <fullName evidence="4 5">Large ribosomal subunit protein uL24</fullName>
    </recommendedName>
</protein>
<comment type="caution">
    <text evidence="7">The sequence shown here is derived from an EMBL/GenBank/DDBJ whole genome shotgun (WGS) entry which is preliminary data.</text>
</comment>
<comment type="function">
    <text evidence="5">One of the proteins that surrounds the polypeptide exit tunnel on the outside of the subunit.</text>
</comment>
<dbReference type="GO" id="GO:0019843">
    <property type="term" value="F:rRNA binding"/>
    <property type="evidence" value="ECO:0007669"/>
    <property type="project" value="UniProtKB-UniRule"/>
</dbReference>
<dbReference type="NCBIfam" id="TIGR01079">
    <property type="entry name" value="rplX_bact"/>
    <property type="match status" value="1"/>
</dbReference>
<evidence type="ECO:0000313" key="8">
    <source>
        <dbReference type="Proteomes" id="UP000179221"/>
    </source>
</evidence>
<dbReference type="SUPFAM" id="SSF50104">
    <property type="entry name" value="Translation proteins SH3-like domain"/>
    <property type="match status" value="1"/>
</dbReference>
<keyword evidence="5" id="KW-0699">rRNA-binding</keyword>
<name>A0A1F7YKN5_9BACT</name>
<evidence type="ECO:0000256" key="2">
    <source>
        <dbReference type="ARBA" id="ARBA00022980"/>
    </source>
</evidence>
<dbReference type="EMBL" id="MGGL01000002">
    <property type="protein sequence ID" value="OGM27837.1"/>
    <property type="molecule type" value="Genomic_DNA"/>
</dbReference>
<evidence type="ECO:0000313" key="7">
    <source>
        <dbReference type="EMBL" id="OGM27837.1"/>
    </source>
</evidence>
<keyword evidence="3 5" id="KW-0687">Ribonucleoprotein</keyword>
<keyword evidence="5" id="KW-0694">RNA-binding</keyword>
<dbReference type="GO" id="GO:1990904">
    <property type="term" value="C:ribonucleoprotein complex"/>
    <property type="evidence" value="ECO:0007669"/>
    <property type="project" value="UniProtKB-KW"/>
</dbReference>
<dbReference type="HAMAP" id="MF_01326_B">
    <property type="entry name" value="Ribosomal_uL24_B"/>
    <property type="match status" value="1"/>
</dbReference>
<proteinExistence type="inferred from homology"/>
<dbReference type="InterPro" id="IPR014722">
    <property type="entry name" value="Rib_uL2_dom2"/>
</dbReference>
<dbReference type="Proteomes" id="UP000179221">
    <property type="component" value="Unassembled WGS sequence"/>
</dbReference>
<dbReference type="Pfam" id="PF00467">
    <property type="entry name" value="KOW"/>
    <property type="match status" value="1"/>
</dbReference>
<evidence type="ECO:0000256" key="1">
    <source>
        <dbReference type="ARBA" id="ARBA00010618"/>
    </source>
</evidence>